<protein>
    <submittedName>
        <fullName evidence="2">Uncharacterized protein</fullName>
    </submittedName>
</protein>
<organism evidence="2 3">
    <name type="scientific">Pedobacter frigoris</name>
    <dbReference type="NCBI Taxonomy" id="2571272"/>
    <lineage>
        <taxon>Bacteria</taxon>
        <taxon>Pseudomonadati</taxon>
        <taxon>Bacteroidota</taxon>
        <taxon>Sphingobacteriia</taxon>
        <taxon>Sphingobacteriales</taxon>
        <taxon>Sphingobacteriaceae</taxon>
        <taxon>Pedobacter</taxon>
    </lineage>
</organism>
<dbReference type="AlphaFoldDB" id="A0A4U1CGM9"/>
<proteinExistence type="predicted"/>
<evidence type="ECO:0000313" key="2">
    <source>
        <dbReference type="EMBL" id="TKC05885.1"/>
    </source>
</evidence>
<evidence type="ECO:0000256" key="1">
    <source>
        <dbReference type="SAM" id="Phobius"/>
    </source>
</evidence>
<keyword evidence="1" id="KW-1133">Transmembrane helix</keyword>
<dbReference type="EMBL" id="SWBQ01000003">
    <property type="protein sequence ID" value="TKC05885.1"/>
    <property type="molecule type" value="Genomic_DNA"/>
</dbReference>
<dbReference type="Proteomes" id="UP000307244">
    <property type="component" value="Unassembled WGS sequence"/>
</dbReference>
<gene>
    <name evidence="2" type="ORF">FA047_11110</name>
</gene>
<comment type="caution">
    <text evidence="2">The sequence shown here is derived from an EMBL/GenBank/DDBJ whole genome shotgun (WGS) entry which is preliminary data.</text>
</comment>
<keyword evidence="1" id="KW-0812">Transmembrane</keyword>
<feature type="transmembrane region" description="Helical" evidence="1">
    <location>
        <begin position="222"/>
        <end position="242"/>
    </location>
</feature>
<name>A0A4U1CGM9_9SPHI</name>
<sequence>MKKLIIVVMACYGLNARAQVDESKNFLYFYSDSVVYANSIKLRPDFYNSWQLRADSRRIPQEQVKFFNNENGFFANTRRQTIIGEGSFSERIVQGKINLFQEIARDAFLYDRGYGYGRHRYGPPVRQSVDPRMYYNKGYTDLKKVNYNNLKHDMADNPVSMNLLEGYRKNMNASKTMYVAAGASIVAGLVSFVVKGSNNARLSDGNSFGHQQGFSSMSTPNFASSFLFLGLGAGLAAGGYAVDRSGYRKLEMAVDAYNR</sequence>
<dbReference type="OrthoDB" id="791508at2"/>
<dbReference type="RefSeq" id="WP_136836146.1">
    <property type="nucleotide sequence ID" value="NZ_SWBQ01000003.1"/>
</dbReference>
<accession>A0A4U1CGM9</accession>
<keyword evidence="1" id="KW-0472">Membrane</keyword>
<evidence type="ECO:0000313" key="3">
    <source>
        <dbReference type="Proteomes" id="UP000307244"/>
    </source>
</evidence>
<keyword evidence="3" id="KW-1185">Reference proteome</keyword>
<reference evidence="2 3" key="1">
    <citation type="submission" date="2019-04" db="EMBL/GenBank/DDBJ databases">
        <title>Pedobacter sp. RP-3-15 sp. nov., isolated from Arctic soil.</title>
        <authorList>
            <person name="Dahal R.H."/>
            <person name="Kim D.-U."/>
        </authorList>
    </citation>
    <scope>NUCLEOTIDE SEQUENCE [LARGE SCALE GENOMIC DNA]</scope>
    <source>
        <strain evidence="2 3">RP-3-15</strain>
    </source>
</reference>